<dbReference type="InterPro" id="IPR011659">
    <property type="entry name" value="WD40"/>
</dbReference>
<dbReference type="SUPFAM" id="SSF51338">
    <property type="entry name" value="Composite domain of metallo-dependent hydrolases"/>
    <property type="match status" value="1"/>
</dbReference>
<dbReference type="Proteomes" id="UP001139125">
    <property type="component" value="Unassembled WGS sequence"/>
</dbReference>
<evidence type="ECO:0000259" key="2">
    <source>
        <dbReference type="Pfam" id="PF01979"/>
    </source>
</evidence>
<feature type="region of interest" description="Disordered" evidence="1">
    <location>
        <begin position="684"/>
        <end position="740"/>
    </location>
</feature>
<dbReference type="Pfam" id="PF01979">
    <property type="entry name" value="Amidohydro_1"/>
    <property type="match status" value="1"/>
</dbReference>
<evidence type="ECO:0000313" key="3">
    <source>
        <dbReference type="EMBL" id="MCP9292724.1"/>
    </source>
</evidence>
<dbReference type="SUPFAM" id="SSF82171">
    <property type="entry name" value="DPP6 N-terminal domain-like"/>
    <property type="match status" value="1"/>
</dbReference>
<accession>A0A9X2RIB5</accession>
<evidence type="ECO:0000256" key="1">
    <source>
        <dbReference type="SAM" id="MobiDB-lite"/>
    </source>
</evidence>
<reference evidence="3" key="1">
    <citation type="submission" date="2022-06" db="EMBL/GenBank/DDBJ databases">
        <title>Gracilimonas sp. CAU 1638 isolated from sea sediment.</title>
        <authorList>
            <person name="Kim W."/>
        </authorList>
    </citation>
    <scope>NUCLEOTIDE SEQUENCE</scope>
    <source>
        <strain evidence="3">CAU 1638</strain>
    </source>
</reference>
<feature type="domain" description="Amidohydrolase-related" evidence="2">
    <location>
        <begin position="801"/>
        <end position="1130"/>
    </location>
</feature>
<evidence type="ECO:0000313" key="4">
    <source>
        <dbReference type="Proteomes" id="UP001139125"/>
    </source>
</evidence>
<dbReference type="PANTHER" id="PTHR43135">
    <property type="entry name" value="ALPHA-D-RIBOSE 1-METHYLPHOSPHONATE 5-TRIPHOSPHATE DIPHOSPHATASE"/>
    <property type="match status" value="1"/>
</dbReference>
<keyword evidence="4" id="KW-1185">Reference proteome</keyword>
<dbReference type="EMBL" id="JANDBC010000003">
    <property type="protein sequence ID" value="MCP9292724.1"/>
    <property type="molecule type" value="Genomic_DNA"/>
</dbReference>
<dbReference type="RefSeq" id="WP_255135622.1">
    <property type="nucleotide sequence ID" value="NZ_JANDBC010000003.1"/>
</dbReference>
<dbReference type="InterPro" id="IPR011042">
    <property type="entry name" value="6-blade_b-propeller_TolB-like"/>
</dbReference>
<dbReference type="Gene3D" id="2.120.10.60">
    <property type="entry name" value="Tricorn protease N-terminal domain"/>
    <property type="match status" value="1"/>
</dbReference>
<name>A0A9X2RIB5_9BACT</name>
<dbReference type="Gene3D" id="2.120.10.30">
    <property type="entry name" value="TolB, C-terminal domain"/>
    <property type="match status" value="2"/>
</dbReference>
<dbReference type="PANTHER" id="PTHR43135:SF3">
    <property type="entry name" value="ALPHA-D-RIBOSE 1-METHYLPHOSPHONATE 5-TRIPHOSPHATE DIPHOSPHATASE"/>
    <property type="match status" value="1"/>
</dbReference>
<feature type="compositionally biased region" description="Basic and acidic residues" evidence="1">
    <location>
        <begin position="723"/>
        <end position="735"/>
    </location>
</feature>
<organism evidence="3 4">
    <name type="scientific">Gracilimonas sediminicola</name>
    <dbReference type="NCBI Taxonomy" id="2952158"/>
    <lineage>
        <taxon>Bacteria</taxon>
        <taxon>Pseudomonadati</taxon>
        <taxon>Balneolota</taxon>
        <taxon>Balneolia</taxon>
        <taxon>Balneolales</taxon>
        <taxon>Balneolaceae</taxon>
        <taxon>Gracilimonas</taxon>
    </lineage>
</organism>
<protein>
    <submittedName>
        <fullName evidence="3">Amidohydrolase family protein</fullName>
    </submittedName>
</protein>
<dbReference type="InterPro" id="IPR011059">
    <property type="entry name" value="Metal-dep_hydrolase_composite"/>
</dbReference>
<dbReference type="SUPFAM" id="SSF51556">
    <property type="entry name" value="Metallo-dependent hydrolases"/>
    <property type="match status" value="1"/>
</dbReference>
<feature type="compositionally biased region" description="Acidic residues" evidence="1">
    <location>
        <begin position="699"/>
        <end position="722"/>
    </location>
</feature>
<dbReference type="AlphaFoldDB" id="A0A9X2RIB5"/>
<proteinExistence type="predicted"/>
<dbReference type="InterPro" id="IPR006680">
    <property type="entry name" value="Amidohydro-rel"/>
</dbReference>
<dbReference type="InterPro" id="IPR032466">
    <property type="entry name" value="Metal_Hydrolase"/>
</dbReference>
<dbReference type="Pfam" id="PF07676">
    <property type="entry name" value="PD40"/>
    <property type="match status" value="3"/>
</dbReference>
<dbReference type="Gene3D" id="2.30.40.10">
    <property type="entry name" value="Urease, subunit C, domain 1"/>
    <property type="match status" value="2"/>
</dbReference>
<dbReference type="InterPro" id="IPR051781">
    <property type="entry name" value="Metallo-dep_Hydrolase"/>
</dbReference>
<feature type="compositionally biased region" description="Basic and acidic residues" evidence="1">
    <location>
        <begin position="684"/>
        <end position="698"/>
    </location>
</feature>
<comment type="caution">
    <text evidence="3">The sequence shown here is derived from an EMBL/GenBank/DDBJ whole genome shotgun (WGS) entry which is preliminary data.</text>
</comment>
<dbReference type="GO" id="GO:0016810">
    <property type="term" value="F:hydrolase activity, acting on carbon-nitrogen (but not peptide) bonds"/>
    <property type="evidence" value="ECO:0007669"/>
    <property type="project" value="InterPro"/>
</dbReference>
<gene>
    <name evidence="3" type="ORF">NM125_14135</name>
</gene>
<dbReference type="Pfam" id="PF26549">
    <property type="entry name" value="Tricorn_N"/>
    <property type="match status" value="1"/>
</dbReference>
<sequence>MNTIKSIRWTQIPFFLFLGLFSVQSVHASIFEVRQDTTEADTTVIPKADNELPMKPGRIIEFNTNEGTWMSLDISPDGQHIVFDLMGDIYRIPASGGEAEQLTDGMAFDTHPRYSPDGKHVLFTSDASGEEDLYYVEVADTSEITQITKGGNTRYTNADWTPDGEYVIASKGGLTPKLWLIHKEGGSGTALIGEPNGLKIIDPAISPDGRYVYFSQRNGAWNYNAQLPQYQIARYDREDGSRRTITSRYGSAFTPTLSSDGKWMVFGSRYEDKTGLVIRDLETGDERWLAYPVQRDEQESIATMGVLPGMSFNPDNKNLLTSYAGKIYSINIESGESKEIPFEVNAHLEMGPEVFFKYPVDDSKEMLATQIRDAVPSPNGEQLAFTVLDKLYIQDLPDGEPKRLTNSNLIEAQPTWSPDGKWIVYATYDMEDGGALYKVNPNARRIRPVKITEEPGIYSEPTWSRSSNRIVALRGDNRSYDRSTGPFAFGSTEDLVWVSADGSSNNFIAKSSGRSNPHFVKSDDRIYLNRGNGTLLSIRWDGTDEKEHVRITGITTAGFGNMGVNYPTPDMLHPEEAAKENNPPSNASFIAMAPEGDQAMALINNDIYVVTVPKVGGDTPRISVARAASAAFPAKKLTTIGGQFPHWSDDAGKVHWSIGKGHFIYDLKAAEAYEDSVEAAKKAEAEKKKEEEKMKKDDDSDDGDDSGDADEEAEEEETDEEKEEKKEDEGYKPEELSIEVSITRDIPEGTILLQNARIITMNGDEVIENGDVLIENNRIVEVGTNLTAPNGAETRDLSGKTIVPGFVDTHAHLWASWGIHKQRFWGYAANLAYGVTTTRDPQTATTDVLTYSDMVETGMMEGPRVYSTGPGLGFWAYNIQSLEHAQNVMKQYSKYYNTKTIKMYLAGNRQQRQWILMAAKEQSIMPTTEGALDWKLNMTQLIDGYPGHEHSFPVYPIYKDVITTTAEAQMAVTPTLLVAYGGPWAENYFYSRENPFFDEKLRTFTPYEELASKSRRRPGWFHDDEHVFQKHAEFQKDLKEAGGLSGVGSHGQLQGLGFHWELWAMAAGGMNNHDALQVATIDGATAIGLDGDLGSIEAGKLADLIILNANPLDDLRNTNSIEWVMKNGRLYDGDTLDQLYPMQVKATPYEWEFPNPTQMMLPGKE</sequence>